<dbReference type="InterPro" id="IPR013849">
    <property type="entry name" value="DNA_helicase_Holl-junc_RuvA_I"/>
</dbReference>
<organism evidence="9 10">
    <name type="scientific">Candidatus Jacksonbacteria bacterium RIFCSPLOWO2_02_FULL_44_20</name>
    <dbReference type="NCBI Taxonomy" id="1798460"/>
    <lineage>
        <taxon>Bacteria</taxon>
        <taxon>Candidatus Jacksoniibacteriota</taxon>
    </lineage>
</organism>
<evidence type="ECO:0000259" key="8">
    <source>
        <dbReference type="Pfam" id="PF07499"/>
    </source>
</evidence>
<comment type="similarity">
    <text evidence="6">Belongs to the RuvA family.</text>
</comment>
<comment type="subunit">
    <text evidence="6">Homotetramer. Forms an RuvA(8)-RuvB(12)-Holliday junction (HJ) complex. HJ DNA is sandwiched between 2 RuvA tetramers; dsDNA enters through RuvA and exits via RuvB. An RuvB hexamer assembles on each DNA strand where it exits the tetramer. Each RuvB hexamer is contacted by two RuvA subunits (via domain III) on 2 adjacent RuvB subunits; this complex drives branch migration. In the full resolvosome a probable DNA-RuvA(4)-RuvB(12)-RuvC(2) complex forms which resolves the HJ.</text>
</comment>
<dbReference type="Gene3D" id="1.10.8.10">
    <property type="entry name" value="DNA helicase RuvA subunit, C-terminal domain"/>
    <property type="match status" value="1"/>
</dbReference>
<comment type="caution">
    <text evidence="6">Lacks conserved residue(s) required for the propagation of feature annotation.</text>
</comment>
<evidence type="ECO:0000256" key="3">
    <source>
        <dbReference type="ARBA" id="ARBA00023125"/>
    </source>
</evidence>
<dbReference type="Pfam" id="PF14520">
    <property type="entry name" value="HHH_5"/>
    <property type="match status" value="1"/>
</dbReference>
<dbReference type="Gene3D" id="2.40.50.140">
    <property type="entry name" value="Nucleic acid-binding proteins"/>
    <property type="match status" value="1"/>
</dbReference>
<evidence type="ECO:0000256" key="1">
    <source>
        <dbReference type="ARBA" id="ARBA00022490"/>
    </source>
</evidence>
<dbReference type="GO" id="GO:0006281">
    <property type="term" value="P:DNA repair"/>
    <property type="evidence" value="ECO:0007669"/>
    <property type="project" value="UniProtKB-UniRule"/>
</dbReference>
<dbReference type="GO" id="GO:0009378">
    <property type="term" value="F:four-way junction helicase activity"/>
    <property type="evidence" value="ECO:0007669"/>
    <property type="project" value="InterPro"/>
</dbReference>
<dbReference type="HAMAP" id="MF_00031">
    <property type="entry name" value="DNA_HJ_migration_RuvA"/>
    <property type="match status" value="1"/>
</dbReference>
<dbReference type="InterPro" id="IPR010994">
    <property type="entry name" value="RuvA_2-like"/>
</dbReference>
<feature type="domain" description="DNA helicase Holliday junction RuvA type" evidence="7">
    <location>
        <begin position="1"/>
        <end position="62"/>
    </location>
</feature>
<evidence type="ECO:0000313" key="10">
    <source>
        <dbReference type="Proteomes" id="UP000178315"/>
    </source>
</evidence>
<evidence type="ECO:0000259" key="7">
    <source>
        <dbReference type="Pfam" id="PF01330"/>
    </source>
</evidence>
<proteinExistence type="inferred from homology"/>
<dbReference type="AlphaFoldDB" id="A0A1G2A8Z3"/>
<dbReference type="Pfam" id="PF07499">
    <property type="entry name" value="RuvA_C"/>
    <property type="match status" value="1"/>
</dbReference>
<dbReference type="NCBIfam" id="TIGR00084">
    <property type="entry name" value="ruvA"/>
    <property type="match status" value="1"/>
</dbReference>
<dbReference type="InterPro" id="IPR012340">
    <property type="entry name" value="NA-bd_OB-fold"/>
</dbReference>
<evidence type="ECO:0000256" key="2">
    <source>
        <dbReference type="ARBA" id="ARBA00022763"/>
    </source>
</evidence>
<dbReference type="GO" id="GO:0048476">
    <property type="term" value="C:Holliday junction resolvase complex"/>
    <property type="evidence" value="ECO:0007669"/>
    <property type="project" value="UniProtKB-UniRule"/>
</dbReference>
<dbReference type="CDD" id="cd14332">
    <property type="entry name" value="UBA_RuvA_C"/>
    <property type="match status" value="1"/>
</dbReference>
<dbReference type="GO" id="GO:0009379">
    <property type="term" value="C:Holliday junction helicase complex"/>
    <property type="evidence" value="ECO:0007669"/>
    <property type="project" value="InterPro"/>
</dbReference>
<dbReference type="SUPFAM" id="SSF47781">
    <property type="entry name" value="RuvA domain 2-like"/>
    <property type="match status" value="1"/>
</dbReference>
<comment type="subcellular location">
    <subcellularLocation>
        <location evidence="6">Cytoplasm</location>
    </subcellularLocation>
</comment>
<dbReference type="Gene3D" id="1.10.150.20">
    <property type="entry name" value="5' to 3' exonuclease, C-terminal subdomain"/>
    <property type="match status" value="1"/>
</dbReference>
<keyword evidence="5 6" id="KW-0234">DNA repair</keyword>
<feature type="region of interest" description="Domain I" evidence="6">
    <location>
        <begin position="1"/>
        <end position="64"/>
    </location>
</feature>
<dbReference type="EMBL" id="MHJU01000017">
    <property type="protein sequence ID" value="OGY73109.1"/>
    <property type="molecule type" value="Genomic_DNA"/>
</dbReference>
<dbReference type="GO" id="GO:0006310">
    <property type="term" value="P:DNA recombination"/>
    <property type="evidence" value="ECO:0007669"/>
    <property type="project" value="UniProtKB-UniRule"/>
</dbReference>
<dbReference type="InterPro" id="IPR011114">
    <property type="entry name" value="RuvA_C"/>
</dbReference>
<dbReference type="InterPro" id="IPR036267">
    <property type="entry name" value="RuvA_C_sf"/>
</dbReference>
<sequence length="191" mass="20518">MISYLKGILIAKTSDTGTVLINDAIGYDVRMNPVELSGLIMQTPLALHCYHHITDRSQELYGFLSPQTKEIFILLIENVAGIGPRSALKIIAKINSETLNKALATGNANALSEIGIGQKTAEKIIAGLKGKVNTVASASDSVKIVPPVMRETLDALVSLGYSKSESEHALQQIEAGTKKTEILIKEALHLL</sequence>
<keyword evidence="1 6" id="KW-0963">Cytoplasm</keyword>
<dbReference type="Pfam" id="PF01330">
    <property type="entry name" value="RuvA_N"/>
    <property type="match status" value="1"/>
</dbReference>
<reference evidence="9 10" key="1">
    <citation type="journal article" date="2016" name="Nat. Commun.">
        <title>Thousands of microbial genomes shed light on interconnected biogeochemical processes in an aquifer system.</title>
        <authorList>
            <person name="Anantharaman K."/>
            <person name="Brown C.T."/>
            <person name="Hug L.A."/>
            <person name="Sharon I."/>
            <person name="Castelle C.J."/>
            <person name="Probst A.J."/>
            <person name="Thomas B.C."/>
            <person name="Singh A."/>
            <person name="Wilkins M.J."/>
            <person name="Karaoz U."/>
            <person name="Brodie E.L."/>
            <person name="Williams K.H."/>
            <person name="Hubbard S.S."/>
            <person name="Banfield J.F."/>
        </authorList>
    </citation>
    <scope>NUCLEOTIDE SEQUENCE [LARGE SCALE GENOMIC DNA]</scope>
</reference>
<feature type="region of interest" description="Domain III" evidence="6">
    <location>
        <begin position="149"/>
        <end position="191"/>
    </location>
</feature>
<comment type="function">
    <text evidence="6">The RuvA-RuvB-RuvC complex processes Holliday junction (HJ) DNA during genetic recombination and DNA repair, while the RuvA-RuvB complex plays an important role in the rescue of blocked DNA replication forks via replication fork reversal (RFR). RuvA specifically binds to HJ cruciform DNA, conferring on it an open structure. The RuvB hexamer acts as an ATP-dependent pump, pulling dsDNA into and through the RuvAB complex. HJ branch migration allows RuvC to scan DNA until it finds its consensus sequence, where it cleaves and resolves the cruciform DNA.</text>
</comment>
<dbReference type="SUPFAM" id="SSF46929">
    <property type="entry name" value="DNA helicase RuvA subunit, C-terminal domain"/>
    <property type="match status" value="1"/>
</dbReference>
<keyword evidence="2 6" id="KW-0227">DNA damage</keyword>
<evidence type="ECO:0000256" key="5">
    <source>
        <dbReference type="ARBA" id="ARBA00023204"/>
    </source>
</evidence>
<protein>
    <recommendedName>
        <fullName evidence="6">Holliday junction branch migration complex subunit RuvA</fullName>
    </recommendedName>
</protein>
<accession>A0A1G2A8Z3</accession>
<gene>
    <name evidence="6" type="primary">ruvA</name>
    <name evidence="9" type="ORF">A3H61_02780</name>
</gene>
<evidence type="ECO:0000256" key="4">
    <source>
        <dbReference type="ARBA" id="ARBA00023172"/>
    </source>
</evidence>
<evidence type="ECO:0000313" key="9">
    <source>
        <dbReference type="EMBL" id="OGY73109.1"/>
    </source>
</evidence>
<dbReference type="SUPFAM" id="SSF50249">
    <property type="entry name" value="Nucleic acid-binding proteins"/>
    <property type="match status" value="1"/>
</dbReference>
<comment type="domain">
    <text evidence="6">Has three domains with a flexible linker between the domains II and III and assumes an 'L' shape. Domain III is highly mobile and contacts RuvB.</text>
</comment>
<evidence type="ECO:0000256" key="6">
    <source>
        <dbReference type="HAMAP-Rule" id="MF_00031"/>
    </source>
</evidence>
<keyword evidence="4 6" id="KW-0233">DNA recombination</keyword>
<comment type="caution">
    <text evidence="9">The sequence shown here is derived from an EMBL/GenBank/DDBJ whole genome shotgun (WGS) entry which is preliminary data.</text>
</comment>
<dbReference type="GO" id="GO:0000400">
    <property type="term" value="F:four-way junction DNA binding"/>
    <property type="evidence" value="ECO:0007669"/>
    <property type="project" value="UniProtKB-UniRule"/>
</dbReference>
<name>A0A1G2A8Z3_9BACT</name>
<dbReference type="InterPro" id="IPR000085">
    <property type="entry name" value="RuvA"/>
</dbReference>
<dbReference type="Proteomes" id="UP000178315">
    <property type="component" value="Unassembled WGS sequence"/>
</dbReference>
<keyword evidence="3 6" id="KW-0238">DNA-binding</keyword>
<dbReference type="GO" id="GO:0005737">
    <property type="term" value="C:cytoplasm"/>
    <property type="evidence" value="ECO:0007669"/>
    <property type="project" value="UniProtKB-SubCell"/>
</dbReference>
<feature type="domain" description="Holliday junction DNA helicase RuvA C-terminal" evidence="8">
    <location>
        <begin position="149"/>
        <end position="191"/>
    </location>
</feature>
<dbReference type="GO" id="GO:0005524">
    <property type="term" value="F:ATP binding"/>
    <property type="evidence" value="ECO:0007669"/>
    <property type="project" value="InterPro"/>
</dbReference>